<keyword evidence="1" id="KW-0812">Transmembrane</keyword>
<accession>A0AAV9U7K4</accession>
<dbReference type="PANTHER" id="PTHR41390:SF1">
    <property type="entry name" value="NADH-UBIQUINONE OXIDOREDUCTASE 213 KDA SUBUNIT"/>
    <property type="match status" value="1"/>
</dbReference>
<feature type="transmembrane region" description="Helical" evidence="1">
    <location>
        <begin position="121"/>
        <end position="142"/>
    </location>
</feature>
<dbReference type="AlphaFoldDB" id="A0AAV9U7K4"/>
<dbReference type="EMBL" id="JAVHNS010000014">
    <property type="protein sequence ID" value="KAK6336026.1"/>
    <property type="molecule type" value="Genomic_DNA"/>
</dbReference>
<evidence type="ECO:0000256" key="1">
    <source>
        <dbReference type="SAM" id="Phobius"/>
    </source>
</evidence>
<evidence type="ECO:0000313" key="3">
    <source>
        <dbReference type="Proteomes" id="UP001373714"/>
    </source>
</evidence>
<name>A0AAV9U7K4_9PEZI</name>
<dbReference type="Proteomes" id="UP001373714">
    <property type="component" value="Unassembled WGS sequence"/>
</dbReference>
<feature type="transmembrane region" description="Helical" evidence="1">
    <location>
        <begin position="53"/>
        <end position="74"/>
    </location>
</feature>
<organism evidence="2 3">
    <name type="scientific">Orbilia blumenaviensis</name>
    <dbReference type="NCBI Taxonomy" id="1796055"/>
    <lineage>
        <taxon>Eukaryota</taxon>
        <taxon>Fungi</taxon>
        <taxon>Dikarya</taxon>
        <taxon>Ascomycota</taxon>
        <taxon>Pezizomycotina</taxon>
        <taxon>Orbiliomycetes</taxon>
        <taxon>Orbiliales</taxon>
        <taxon>Orbiliaceae</taxon>
        <taxon>Orbilia</taxon>
    </lineage>
</organism>
<keyword evidence="1" id="KW-0472">Membrane</keyword>
<protein>
    <submittedName>
        <fullName evidence="2">Uncharacterized protein</fullName>
    </submittedName>
</protein>
<proteinExistence type="predicted"/>
<comment type="caution">
    <text evidence="2">The sequence shown here is derived from an EMBL/GenBank/DDBJ whole genome shotgun (WGS) entry which is preliminary data.</text>
</comment>
<reference evidence="2 3" key="1">
    <citation type="submission" date="2019-10" db="EMBL/GenBank/DDBJ databases">
        <authorList>
            <person name="Palmer J.M."/>
        </authorList>
    </citation>
    <scope>NUCLEOTIDE SEQUENCE [LARGE SCALE GENOMIC DNA]</scope>
    <source>
        <strain evidence="2 3">TWF730</strain>
    </source>
</reference>
<feature type="transmembrane region" description="Helical" evidence="1">
    <location>
        <begin position="27"/>
        <end position="47"/>
    </location>
</feature>
<gene>
    <name evidence="2" type="ORF">TWF730_003398</name>
</gene>
<keyword evidence="3" id="KW-1185">Reference proteome</keyword>
<evidence type="ECO:0000313" key="2">
    <source>
        <dbReference type="EMBL" id="KAK6336026.1"/>
    </source>
</evidence>
<dbReference type="PANTHER" id="PTHR41390">
    <property type="entry name" value="CHROMOSOME 7, WHOLE GENOME SHOTGUN SEQUENCE"/>
    <property type="match status" value="1"/>
</dbReference>
<sequence>MAGDIDTSTPGPAKAVQKERGTFVKGLYVGVATATCGGLVSALVATLKNNPRSRLYVFGTTLNCFILGTGFYVTREVLSNRVLKIPQDQSITARERIILTGASAAAVGGAWGAVIGGRRNLLPGLITFGLAGLGGQAILIAIETSRKRSELNREREGSTEAQPKGGMVSRWLNSESNIIRKLSKEEYVAKMREKQLAIDVEIALVDEEIERLSKKLEEGSATKEDRGDST</sequence>
<feature type="transmembrane region" description="Helical" evidence="1">
    <location>
        <begin position="95"/>
        <end position="115"/>
    </location>
</feature>
<keyword evidence="1" id="KW-1133">Transmembrane helix</keyword>